<dbReference type="GO" id="GO:0020037">
    <property type="term" value="F:heme binding"/>
    <property type="evidence" value="ECO:0007669"/>
    <property type="project" value="InterPro"/>
</dbReference>
<dbReference type="OrthoDB" id="10029320at2759"/>
<evidence type="ECO:0008006" key="7">
    <source>
        <dbReference type="Google" id="ProtNLM"/>
    </source>
</evidence>
<dbReference type="AlphaFoldDB" id="A0A2G5HYE5"/>
<evidence type="ECO:0000256" key="3">
    <source>
        <dbReference type="ARBA" id="ARBA00022723"/>
    </source>
</evidence>
<dbReference type="Gene3D" id="1.10.630.10">
    <property type="entry name" value="Cytochrome P450"/>
    <property type="match status" value="1"/>
</dbReference>
<dbReference type="GO" id="GO:0005506">
    <property type="term" value="F:iron ion binding"/>
    <property type="evidence" value="ECO:0007669"/>
    <property type="project" value="InterPro"/>
</dbReference>
<proteinExistence type="inferred from homology"/>
<dbReference type="InterPro" id="IPR050121">
    <property type="entry name" value="Cytochrome_P450_monoxygenase"/>
</dbReference>
<evidence type="ECO:0000256" key="1">
    <source>
        <dbReference type="ARBA" id="ARBA00001971"/>
    </source>
</evidence>
<dbReference type="Pfam" id="PF00067">
    <property type="entry name" value="p450"/>
    <property type="match status" value="1"/>
</dbReference>
<evidence type="ECO:0000313" key="6">
    <source>
        <dbReference type="Proteomes" id="UP000230605"/>
    </source>
</evidence>
<organism evidence="5 6">
    <name type="scientific">Cercospora beticola</name>
    <name type="common">Sugarbeet leaf spot fungus</name>
    <dbReference type="NCBI Taxonomy" id="122368"/>
    <lineage>
        <taxon>Eukaryota</taxon>
        <taxon>Fungi</taxon>
        <taxon>Dikarya</taxon>
        <taxon>Ascomycota</taxon>
        <taxon>Pezizomycotina</taxon>
        <taxon>Dothideomycetes</taxon>
        <taxon>Dothideomycetidae</taxon>
        <taxon>Mycosphaerellales</taxon>
        <taxon>Mycosphaerellaceae</taxon>
        <taxon>Cercospora</taxon>
    </lineage>
</organism>
<dbReference type="GO" id="GO:0016705">
    <property type="term" value="F:oxidoreductase activity, acting on paired donors, with incorporation or reduction of molecular oxygen"/>
    <property type="evidence" value="ECO:0007669"/>
    <property type="project" value="InterPro"/>
</dbReference>
<dbReference type="PANTHER" id="PTHR24305:SF232">
    <property type="entry name" value="P450, PUTATIVE (EUROFUNG)-RELATED"/>
    <property type="match status" value="1"/>
</dbReference>
<keyword evidence="3" id="KW-0479">Metal-binding</keyword>
<dbReference type="PANTHER" id="PTHR24305">
    <property type="entry name" value="CYTOCHROME P450"/>
    <property type="match status" value="1"/>
</dbReference>
<dbReference type="Proteomes" id="UP000230605">
    <property type="component" value="Chromosome 2"/>
</dbReference>
<evidence type="ECO:0000256" key="2">
    <source>
        <dbReference type="ARBA" id="ARBA00010617"/>
    </source>
</evidence>
<evidence type="ECO:0000256" key="4">
    <source>
        <dbReference type="ARBA" id="ARBA00023004"/>
    </source>
</evidence>
<comment type="cofactor">
    <cofactor evidence="1">
        <name>heme</name>
        <dbReference type="ChEBI" id="CHEBI:30413"/>
    </cofactor>
</comment>
<dbReference type="GO" id="GO:0004497">
    <property type="term" value="F:monooxygenase activity"/>
    <property type="evidence" value="ECO:0007669"/>
    <property type="project" value="InterPro"/>
</dbReference>
<comment type="similarity">
    <text evidence="2">Belongs to the cytochrome P450 family.</text>
</comment>
<protein>
    <recommendedName>
        <fullName evidence="7">Cytochrome P450</fullName>
    </recommendedName>
</protein>
<name>A0A2G5HYE5_CERBT</name>
<dbReference type="SUPFAM" id="SSF48264">
    <property type="entry name" value="Cytochrome P450"/>
    <property type="match status" value="1"/>
</dbReference>
<gene>
    <name evidence="5" type="ORF">CB0940_05433</name>
</gene>
<sequence length="477" mass="54367">MSRKYGKLEHTYIYISCQLSISCHPRRNQKVTEPFDLRNRQLPSTARLLQIHAPAKTTFTDLLLPNYTPRRLVEIIMDPNKHHAQVHEIKSQVPAECAKIIAGRTFQGQGHDIKNSLGPYAARACPNQRLVKAFGIENSFIVTEKKASEDFRELVEQKIQVNAPEWIDFAAVARSIAEEQVSGEGESRNLFEVVQMLSIKMVRKVIWGVGEEAEGVDDQLRVVAKEVNKQWLKSKKYDDAFLEAGDGVELPAALKQALMEVFDWDGEDRTANPLNFILPGYETIWRVVLRCFIELSARHHPNSSVWANAFKEFLNSPTPQQLKHRMGVNGDQISALMVSKEILRLYPPTRRVYRRFEDENGTAYSMAADIESMQRDASIWEGDPLTFRPERWIDISGEDEKWLPFGAKPFRCPAKQSFNVYIPFGVSMIAVLTGALLEATENRWEYFGQALPDAGVPLDTDREAYQEAELRKIKSQA</sequence>
<dbReference type="PROSITE" id="PS51257">
    <property type="entry name" value="PROKAR_LIPOPROTEIN"/>
    <property type="match status" value="1"/>
</dbReference>
<dbReference type="InterPro" id="IPR036396">
    <property type="entry name" value="Cyt_P450_sf"/>
</dbReference>
<dbReference type="EMBL" id="LKMD01000102">
    <property type="protein sequence ID" value="PIA97567.1"/>
    <property type="molecule type" value="Genomic_DNA"/>
</dbReference>
<evidence type="ECO:0000313" key="5">
    <source>
        <dbReference type="EMBL" id="PIA97567.1"/>
    </source>
</evidence>
<accession>A0A2G5HYE5</accession>
<reference evidence="5 6" key="1">
    <citation type="submission" date="2015-10" db="EMBL/GenBank/DDBJ databases">
        <title>The cercosporin biosynthetic gene cluster was horizontally transferred to several fungal lineages and shown to be expanded in Cercospora beticola based on microsynteny with recipient genomes.</title>
        <authorList>
            <person name="De Jonge R."/>
            <person name="Ebert M.K."/>
            <person name="Suttle J.C."/>
            <person name="Jurick Ii W.M."/>
            <person name="Secor G.A."/>
            <person name="Thomma B.P."/>
            <person name="Van De Peer Y."/>
            <person name="Bolton M.D."/>
        </authorList>
    </citation>
    <scope>NUCLEOTIDE SEQUENCE [LARGE SCALE GENOMIC DNA]</scope>
    <source>
        <strain evidence="5 6">09-40</strain>
    </source>
</reference>
<keyword evidence="4" id="KW-0408">Iron</keyword>
<comment type="caution">
    <text evidence="5">The sequence shown here is derived from an EMBL/GenBank/DDBJ whole genome shotgun (WGS) entry which is preliminary data.</text>
</comment>
<dbReference type="InterPro" id="IPR001128">
    <property type="entry name" value="Cyt_P450"/>
</dbReference>